<dbReference type="PROSITE" id="PS51747">
    <property type="entry name" value="CYT_DCMP_DEAMINASES_2"/>
    <property type="match status" value="1"/>
</dbReference>
<sequence length="370" mass="39792">MTRSERAAAEGFMRLALAEAAKGLGRTSPNPAVGAVLVKDGRVVARGHHARAGGPHAEVVALRRAGEEARGADLYTTLEPCSHFGKTPPCSLALLEAGVRRVFVGSRDPNLLVNGRGIARLRRGGVEVTAGVLREECDALNAHWFRYITSGRPYVTLKAAITLDGKLATRDGDARWVSGEASRAEAHRLRDRVDAVLVGAGTARADDPRLTTRLPRGRGRDPVRVVLDPRLSLPPSLKLFHHRSKAPTLVAHLAGVRIPARRLAEGVQFLACRERRGRIDLHDLLDRLAARGIAHLLVEGGAEVHRSFLDEGLADRVLLFVAPKIAGGEARSWVAGPSVARMADALALEGLSVRPLGEDLLVTAVPVRRR</sequence>
<keyword evidence="12" id="KW-0378">Hydrolase</keyword>
<dbReference type="EC" id="1.1.1.193" evidence="12"/>
<protein>
    <recommendedName>
        <fullName evidence="12">Riboflavin biosynthesis protein RibD</fullName>
    </recommendedName>
    <domain>
        <recommendedName>
            <fullName evidence="12">Diaminohydroxyphosphoribosylaminopyrimidine deaminase</fullName>
            <shortName evidence="12">DRAP deaminase</shortName>
            <ecNumber evidence="12">3.5.4.26</ecNumber>
        </recommendedName>
        <alternativeName>
            <fullName evidence="12">Riboflavin-specific deaminase</fullName>
        </alternativeName>
    </domain>
    <domain>
        <recommendedName>
            <fullName evidence="12">5-amino-6-(5-phosphoribosylamino)uracil reductase</fullName>
            <ecNumber evidence="12">1.1.1.193</ecNumber>
        </recommendedName>
        <alternativeName>
            <fullName evidence="12">HTP reductase</fullName>
        </alternativeName>
    </domain>
</protein>
<dbReference type="Gene3D" id="3.40.430.10">
    <property type="entry name" value="Dihydrofolate Reductase, subunit A"/>
    <property type="match status" value="1"/>
</dbReference>
<keyword evidence="9 12" id="KW-0521">NADP</keyword>
<dbReference type="Gene3D" id="3.40.140.10">
    <property type="entry name" value="Cytidine Deaminase, domain 2"/>
    <property type="match status" value="1"/>
</dbReference>
<evidence type="ECO:0000256" key="4">
    <source>
        <dbReference type="ARBA" id="ARBA00005259"/>
    </source>
</evidence>
<dbReference type="SUPFAM" id="SSF53927">
    <property type="entry name" value="Cytidine deaminase-like"/>
    <property type="match status" value="1"/>
</dbReference>
<evidence type="ECO:0000259" key="13">
    <source>
        <dbReference type="PROSITE" id="PS51747"/>
    </source>
</evidence>
<keyword evidence="15" id="KW-1185">Reference proteome</keyword>
<keyword evidence="6 12" id="KW-0686">Riboflavin biosynthesis</keyword>
<dbReference type="CDD" id="cd01284">
    <property type="entry name" value="Riboflavin_deaminase-reductase"/>
    <property type="match status" value="1"/>
</dbReference>
<evidence type="ECO:0000256" key="2">
    <source>
        <dbReference type="ARBA" id="ARBA00004882"/>
    </source>
</evidence>
<evidence type="ECO:0000256" key="1">
    <source>
        <dbReference type="ARBA" id="ARBA00002151"/>
    </source>
</evidence>
<keyword evidence="8 12" id="KW-0862">Zinc</keyword>
<dbReference type="Pfam" id="PF00383">
    <property type="entry name" value="dCMP_cyt_deam_1"/>
    <property type="match status" value="1"/>
</dbReference>
<dbReference type="InterPro" id="IPR016192">
    <property type="entry name" value="APOBEC/CMP_deaminase_Zn-bd"/>
</dbReference>
<proteinExistence type="inferred from homology"/>
<comment type="similarity">
    <text evidence="5 12">In the C-terminal section; belongs to the HTP reductase family.</text>
</comment>
<evidence type="ECO:0000256" key="3">
    <source>
        <dbReference type="ARBA" id="ARBA00004910"/>
    </source>
</evidence>
<dbReference type="PIRSF" id="PIRSF006769">
    <property type="entry name" value="RibD"/>
    <property type="match status" value="1"/>
</dbReference>
<comment type="pathway">
    <text evidence="2 12">Cofactor biosynthesis; riboflavin biosynthesis; 5-amino-6-(D-ribitylamino)uracil from GTP: step 2/4.</text>
</comment>
<dbReference type="Pfam" id="PF01872">
    <property type="entry name" value="RibD_C"/>
    <property type="match status" value="1"/>
</dbReference>
<comment type="catalytic activity">
    <reaction evidence="12">
        <text>2,5-diamino-6-hydroxy-4-(5-phosphoribosylamino)-pyrimidine + H2O + H(+) = 5-amino-6-(5-phospho-D-ribosylamino)uracil + NH4(+)</text>
        <dbReference type="Rhea" id="RHEA:21868"/>
        <dbReference type="ChEBI" id="CHEBI:15377"/>
        <dbReference type="ChEBI" id="CHEBI:15378"/>
        <dbReference type="ChEBI" id="CHEBI:28938"/>
        <dbReference type="ChEBI" id="CHEBI:58453"/>
        <dbReference type="ChEBI" id="CHEBI:58614"/>
        <dbReference type="EC" id="3.5.4.26"/>
    </reaction>
</comment>
<evidence type="ECO:0000256" key="5">
    <source>
        <dbReference type="ARBA" id="ARBA00007417"/>
    </source>
</evidence>
<dbReference type="InterPro" id="IPR024072">
    <property type="entry name" value="DHFR-like_dom_sf"/>
</dbReference>
<dbReference type="EC" id="3.5.4.26" evidence="12"/>
<organism evidence="14 15">
    <name type="scientific">Anaeromyxobacter paludicola</name>
    <dbReference type="NCBI Taxonomy" id="2918171"/>
    <lineage>
        <taxon>Bacteria</taxon>
        <taxon>Pseudomonadati</taxon>
        <taxon>Myxococcota</taxon>
        <taxon>Myxococcia</taxon>
        <taxon>Myxococcales</taxon>
        <taxon>Cystobacterineae</taxon>
        <taxon>Anaeromyxobacteraceae</taxon>
        <taxon>Anaeromyxobacter</taxon>
    </lineage>
</organism>
<evidence type="ECO:0000256" key="7">
    <source>
        <dbReference type="ARBA" id="ARBA00022723"/>
    </source>
</evidence>
<comment type="function">
    <text evidence="1 12">Converts 2,5-diamino-6-(ribosylamino)-4(3h)-pyrimidinone 5'-phosphate into 5-amino-6-(ribosylamino)-2,4(1h,3h)-pyrimidinedione 5'-phosphate.</text>
</comment>
<dbReference type="SUPFAM" id="SSF53597">
    <property type="entry name" value="Dihydrofolate reductase-like"/>
    <property type="match status" value="1"/>
</dbReference>
<dbReference type="PROSITE" id="PS00903">
    <property type="entry name" value="CYT_DCMP_DEAMINASES_1"/>
    <property type="match status" value="1"/>
</dbReference>
<keyword evidence="10 12" id="KW-0560">Oxidoreductase</keyword>
<comment type="pathway">
    <text evidence="3 12">Cofactor biosynthesis; riboflavin biosynthesis; 5-amino-6-(D-ribitylamino)uracil from GTP: step 3/4.</text>
</comment>
<evidence type="ECO:0000256" key="8">
    <source>
        <dbReference type="ARBA" id="ARBA00022833"/>
    </source>
</evidence>
<dbReference type="NCBIfam" id="TIGR00326">
    <property type="entry name" value="eubact_ribD"/>
    <property type="match status" value="1"/>
</dbReference>
<gene>
    <name evidence="14" type="ORF">AMPC_00390</name>
</gene>
<keyword evidence="7 12" id="KW-0479">Metal-binding</keyword>
<dbReference type="InterPro" id="IPR050765">
    <property type="entry name" value="Riboflavin_Biosynth_HTPR"/>
</dbReference>
<evidence type="ECO:0000256" key="10">
    <source>
        <dbReference type="ARBA" id="ARBA00023002"/>
    </source>
</evidence>
<keyword evidence="11" id="KW-0511">Multifunctional enzyme</keyword>
<dbReference type="Proteomes" id="UP001162734">
    <property type="component" value="Chromosome"/>
</dbReference>
<evidence type="ECO:0000256" key="11">
    <source>
        <dbReference type="ARBA" id="ARBA00023268"/>
    </source>
</evidence>
<dbReference type="PANTHER" id="PTHR38011:SF7">
    <property type="entry name" value="2,5-DIAMINO-6-RIBOSYLAMINO-4(3H)-PYRIMIDINONE 5'-PHOSPHATE REDUCTASE"/>
    <property type="match status" value="1"/>
</dbReference>
<evidence type="ECO:0000313" key="14">
    <source>
        <dbReference type="EMBL" id="BDG06926.1"/>
    </source>
</evidence>
<dbReference type="InterPro" id="IPR016193">
    <property type="entry name" value="Cytidine_deaminase-like"/>
</dbReference>
<name>A0ABM7X527_9BACT</name>
<evidence type="ECO:0000313" key="15">
    <source>
        <dbReference type="Proteomes" id="UP001162734"/>
    </source>
</evidence>
<evidence type="ECO:0000256" key="12">
    <source>
        <dbReference type="PIRNR" id="PIRNR006769"/>
    </source>
</evidence>
<comment type="catalytic activity">
    <reaction evidence="12">
        <text>5-amino-6-(5-phospho-D-ribitylamino)uracil + NADP(+) = 5-amino-6-(5-phospho-D-ribosylamino)uracil + NADPH + H(+)</text>
        <dbReference type="Rhea" id="RHEA:17845"/>
        <dbReference type="ChEBI" id="CHEBI:15378"/>
        <dbReference type="ChEBI" id="CHEBI:57783"/>
        <dbReference type="ChEBI" id="CHEBI:58349"/>
        <dbReference type="ChEBI" id="CHEBI:58421"/>
        <dbReference type="ChEBI" id="CHEBI:58453"/>
        <dbReference type="EC" id="1.1.1.193"/>
    </reaction>
</comment>
<reference evidence="15" key="1">
    <citation type="journal article" date="2022" name="Int. J. Syst. Evol. Microbiol.">
        <title>Anaeromyxobacter oryzae sp. nov., Anaeromyxobacter diazotrophicus sp. nov. and Anaeromyxobacter paludicola sp. nov., isolated from paddy soils.</title>
        <authorList>
            <person name="Itoh H."/>
            <person name="Xu Z."/>
            <person name="Mise K."/>
            <person name="Masuda Y."/>
            <person name="Ushijima N."/>
            <person name="Hayakawa C."/>
            <person name="Shiratori Y."/>
            <person name="Senoo K."/>
        </authorList>
    </citation>
    <scope>NUCLEOTIDE SEQUENCE [LARGE SCALE GENOMIC DNA]</scope>
    <source>
        <strain evidence="15">Red630</strain>
    </source>
</reference>
<dbReference type="InterPro" id="IPR004794">
    <property type="entry name" value="Eubact_RibD"/>
</dbReference>
<evidence type="ECO:0000256" key="9">
    <source>
        <dbReference type="ARBA" id="ARBA00022857"/>
    </source>
</evidence>
<comment type="cofactor">
    <cofactor evidence="12">
        <name>Zn(2+)</name>
        <dbReference type="ChEBI" id="CHEBI:29105"/>
    </cofactor>
    <text evidence="12">Binds 1 zinc ion.</text>
</comment>
<dbReference type="InterPro" id="IPR002734">
    <property type="entry name" value="RibDG_C"/>
</dbReference>
<dbReference type="EMBL" id="AP025592">
    <property type="protein sequence ID" value="BDG06926.1"/>
    <property type="molecule type" value="Genomic_DNA"/>
</dbReference>
<dbReference type="PANTHER" id="PTHR38011">
    <property type="entry name" value="DIHYDROFOLATE REDUCTASE FAMILY PROTEIN (AFU_ORTHOLOGUE AFUA_8G06820)"/>
    <property type="match status" value="1"/>
</dbReference>
<comment type="similarity">
    <text evidence="4 12">In the N-terminal section; belongs to the cytidine and deoxycytidylate deaminase family.</text>
</comment>
<dbReference type="RefSeq" id="WP_248343508.1">
    <property type="nucleotide sequence ID" value="NZ_AP025592.1"/>
</dbReference>
<accession>A0ABM7X527</accession>
<evidence type="ECO:0000256" key="6">
    <source>
        <dbReference type="ARBA" id="ARBA00022619"/>
    </source>
</evidence>
<dbReference type="InterPro" id="IPR002125">
    <property type="entry name" value="CMP_dCMP_dom"/>
</dbReference>
<dbReference type="NCBIfam" id="TIGR00227">
    <property type="entry name" value="ribD_Cterm"/>
    <property type="match status" value="1"/>
</dbReference>
<feature type="domain" description="CMP/dCMP-type deaminase" evidence="13">
    <location>
        <begin position="7"/>
        <end position="129"/>
    </location>
</feature>
<dbReference type="InterPro" id="IPR011549">
    <property type="entry name" value="RibD_C"/>
</dbReference>